<protein>
    <submittedName>
        <fullName evidence="1">6451_t:CDS:1</fullName>
    </submittedName>
</protein>
<evidence type="ECO:0000313" key="2">
    <source>
        <dbReference type="Proteomes" id="UP000789860"/>
    </source>
</evidence>
<name>A0ACA9JTT9_9GLOM</name>
<gene>
    <name evidence="1" type="ORF">SCALOS_LOCUS57</name>
</gene>
<reference evidence="1" key="1">
    <citation type="submission" date="2021-06" db="EMBL/GenBank/DDBJ databases">
        <authorList>
            <person name="Kallberg Y."/>
            <person name="Tangrot J."/>
            <person name="Rosling A."/>
        </authorList>
    </citation>
    <scope>NUCLEOTIDE SEQUENCE</scope>
    <source>
        <strain evidence="1">AU212A</strain>
    </source>
</reference>
<accession>A0ACA9JTT9</accession>
<proteinExistence type="predicted"/>
<dbReference type="Proteomes" id="UP000789860">
    <property type="component" value="Unassembled WGS sequence"/>
</dbReference>
<keyword evidence="2" id="KW-1185">Reference proteome</keyword>
<comment type="caution">
    <text evidence="1">The sequence shown here is derived from an EMBL/GenBank/DDBJ whole genome shotgun (WGS) entry which is preliminary data.</text>
</comment>
<sequence>MSFDKSIKDFTNNKVKDLKKKEWIKNNKEFKLSIDPLGCYVNAEDLKLHIYKSYEDYYYNPLSFIDIDPHNEYLEQDYQTIYEELIDYIKDHVEEWKIELEGTLVVIKHISGKKHYKEGFDKDVWDEIKQMINQENN</sequence>
<dbReference type="EMBL" id="CAJVPM010000017">
    <property type="protein sequence ID" value="CAG8434318.1"/>
    <property type="molecule type" value="Genomic_DNA"/>
</dbReference>
<organism evidence="1 2">
    <name type="scientific">Scutellospora calospora</name>
    <dbReference type="NCBI Taxonomy" id="85575"/>
    <lineage>
        <taxon>Eukaryota</taxon>
        <taxon>Fungi</taxon>
        <taxon>Fungi incertae sedis</taxon>
        <taxon>Mucoromycota</taxon>
        <taxon>Glomeromycotina</taxon>
        <taxon>Glomeromycetes</taxon>
        <taxon>Diversisporales</taxon>
        <taxon>Gigasporaceae</taxon>
        <taxon>Scutellospora</taxon>
    </lineage>
</organism>
<evidence type="ECO:0000313" key="1">
    <source>
        <dbReference type="EMBL" id="CAG8434318.1"/>
    </source>
</evidence>